<reference evidence="7" key="1">
    <citation type="submission" date="2016-11" db="EMBL/GenBank/DDBJ databases">
        <authorList>
            <person name="Varghese N."/>
            <person name="Submissions S."/>
        </authorList>
    </citation>
    <scope>NUCLEOTIDE SEQUENCE</scope>
    <source>
        <strain evidence="7">DSM 4029</strain>
    </source>
</reference>
<dbReference type="Gene3D" id="1.10.10.10">
    <property type="entry name" value="Winged helix-like DNA-binding domain superfamily/Winged helix DNA-binding domain"/>
    <property type="match status" value="2"/>
</dbReference>
<feature type="domain" description="RecX third three-helical" evidence="5">
    <location>
        <begin position="158"/>
        <end position="199"/>
    </location>
</feature>
<evidence type="ECO:0000256" key="2">
    <source>
        <dbReference type="ARBA" id="ARBA00009695"/>
    </source>
</evidence>
<gene>
    <name evidence="6" type="ORF">GT747_08675</name>
    <name evidence="7" type="ORF">SAMN05444424_2532</name>
</gene>
<comment type="subcellular location">
    <subcellularLocation>
        <location evidence="1">Cytoplasm</location>
    </subcellularLocation>
</comment>
<keyword evidence="4" id="KW-0963">Cytoplasm</keyword>
<comment type="caution">
    <text evidence="7">The sequence shown here is derived from an EMBL/GenBank/DDBJ whole genome shotgun (WGS) entry which is preliminary data.</text>
</comment>
<dbReference type="InterPro" id="IPR053925">
    <property type="entry name" value="RecX_HTH_3rd"/>
</dbReference>
<evidence type="ECO:0000256" key="3">
    <source>
        <dbReference type="ARBA" id="ARBA00018111"/>
    </source>
</evidence>
<proteinExistence type="inferred from homology"/>
<evidence type="ECO:0000313" key="7">
    <source>
        <dbReference type="EMBL" id="SHG48490.1"/>
    </source>
</evidence>
<sequence>MPECGEITGLEKTKRGRYSVFVDGEFLWSLDGETLLKSRVRPGAVLEYAYLEEVKAQSDAVGCREKALTLLGQRAYARGELVERLCRDWPRPTARQVVAQLEEAGLVSDGDYAFRLADELYRYKHLSRRFIELELQKRGIDPALCREVLDAGGFDDGASIRALLEQKYAARLGDRAQRQKVLAALARRGFGYGDCRAAMEEYDTDYETGDPYVD</sequence>
<accession>A0AAQ1MFI0</accession>
<evidence type="ECO:0000256" key="4">
    <source>
        <dbReference type="ARBA" id="ARBA00022490"/>
    </source>
</evidence>
<organism evidence="7 8">
    <name type="scientific">Bittarella massiliensis</name>
    <name type="common">ex Durand et al. 2017</name>
    <dbReference type="NCBI Taxonomy" id="1720313"/>
    <lineage>
        <taxon>Bacteria</taxon>
        <taxon>Bacillati</taxon>
        <taxon>Bacillota</taxon>
        <taxon>Clostridia</taxon>
        <taxon>Eubacteriales</taxon>
        <taxon>Oscillospiraceae</taxon>
        <taxon>Bittarella (ex Durand et al. 2017)</taxon>
    </lineage>
</organism>
<dbReference type="EMBL" id="FQVY01000004">
    <property type="protein sequence ID" value="SHG48490.1"/>
    <property type="molecule type" value="Genomic_DNA"/>
</dbReference>
<keyword evidence="9" id="KW-1185">Reference proteome</keyword>
<dbReference type="Pfam" id="PF21981">
    <property type="entry name" value="RecX_HTH3"/>
    <property type="match status" value="1"/>
</dbReference>
<dbReference type="GO" id="GO:0005737">
    <property type="term" value="C:cytoplasm"/>
    <property type="evidence" value="ECO:0007669"/>
    <property type="project" value="UniProtKB-SubCell"/>
</dbReference>
<evidence type="ECO:0000256" key="1">
    <source>
        <dbReference type="ARBA" id="ARBA00004496"/>
    </source>
</evidence>
<evidence type="ECO:0000313" key="8">
    <source>
        <dbReference type="Proteomes" id="UP000184089"/>
    </source>
</evidence>
<dbReference type="InterPro" id="IPR036388">
    <property type="entry name" value="WH-like_DNA-bd_sf"/>
</dbReference>
<evidence type="ECO:0000313" key="6">
    <source>
        <dbReference type="EMBL" id="MZL69827.1"/>
    </source>
</evidence>
<evidence type="ECO:0000259" key="5">
    <source>
        <dbReference type="Pfam" id="PF21981"/>
    </source>
</evidence>
<dbReference type="Proteomes" id="UP000474718">
    <property type="component" value="Unassembled WGS sequence"/>
</dbReference>
<comment type="similarity">
    <text evidence="2">Belongs to the RecX family.</text>
</comment>
<dbReference type="AlphaFoldDB" id="A0AAQ1MFI0"/>
<evidence type="ECO:0000313" key="9">
    <source>
        <dbReference type="Proteomes" id="UP000474718"/>
    </source>
</evidence>
<reference evidence="6 9" key="3">
    <citation type="journal article" date="2019" name="Nat. Med.">
        <title>A library of human gut bacterial isolates paired with longitudinal multiomics data enables mechanistic microbiome research.</title>
        <authorList>
            <person name="Poyet M."/>
            <person name="Groussin M."/>
            <person name="Gibbons S.M."/>
            <person name="Avila-Pacheco J."/>
            <person name="Jiang X."/>
            <person name="Kearney S.M."/>
            <person name="Perrotta A.R."/>
            <person name="Berdy B."/>
            <person name="Zhao S."/>
            <person name="Lieberman T.D."/>
            <person name="Swanson P.K."/>
            <person name="Smith M."/>
            <person name="Roesemann S."/>
            <person name="Alexander J.E."/>
            <person name="Rich S.A."/>
            <person name="Livny J."/>
            <person name="Vlamakis H."/>
            <person name="Clish C."/>
            <person name="Bullock K."/>
            <person name="Deik A."/>
            <person name="Scott J."/>
            <person name="Pierce K.A."/>
            <person name="Xavier R.J."/>
            <person name="Alm E.J."/>
        </authorList>
    </citation>
    <scope>NUCLEOTIDE SEQUENCE [LARGE SCALE GENOMIC DNA]</scope>
    <source>
        <strain evidence="6 9">BIOML-A2</strain>
    </source>
</reference>
<dbReference type="Proteomes" id="UP000184089">
    <property type="component" value="Unassembled WGS sequence"/>
</dbReference>
<reference evidence="8" key="2">
    <citation type="submission" date="2016-11" db="EMBL/GenBank/DDBJ databases">
        <authorList>
            <person name="Jaros S."/>
            <person name="Januszkiewicz K."/>
            <person name="Wedrychowicz H."/>
        </authorList>
    </citation>
    <scope>NUCLEOTIDE SEQUENCE [LARGE SCALE GENOMIC DNA]</scope>
    <source>
        <strain evidence="8">DSM 4029</strain>
    </source>
</reference>
<dbReference type="RefSeq" id="WP_021659965.1">
    <property type="nucleotide sequence ID" value="NZ_FQVY01000004.1"/>
</dbReference>
<name>A0AAQ1MFI0_9FIRM</name>
<dbReference type="EMBL" id="WWVX01000005">
    <property type="protein sequence ID" value="MZL69827.1"/>
    <property type="molecule type" value="Genomic_DNA"/>
</dbReference>
<protein>
    <recommendedName>
        <fullName evidence="3">Regulatory protein RecX</fullName>
    </recommendedName>
</protein>